<dbReference type="InterPro" id="IPR003675">
    <property type="entry name" value="Rce1/LyrA-like_dom"/>
</dbReference>
<evidence type="ECO:0000259" key="3">
    <source>
        <dbReference type="Pfam" id="PF02517"/>
    </source>
</evidence>
<keyword evidence="2" id="KW-1133">Transmembrane helix</keyword>
<reference evidence="4 5" key="1">
    <citation type="journal article" date="2004" name="Nature">
        <title>Genome sequence of the ultrasmall unicellular red alga Cyanidioschyzon merolae 10D.</title>
        <authorList>
            <person name="Matsuzaki M."/>
            <person name="Misumi O."/>
            <person name="Shin-i T."/>
            <person name="Maruyama S."/>
            <person name="Takahara M."/>
            <person name="Miyagishima S."/>
            <person name="Mori T."/>
            <person name="Nishida K."/>
            <person name="Yagisawa F."/>
            <person name="Nishida K."/>
            <person name="Yoshida Y."/>
            <person name="Nishimura Y."/>
            <person name="Nakao S."/>
            <person name="Kobayashi T."/>
            <person name="Momoyama Y."/>
            <person name="Higashiyama T."/>
            <person name="Minoda A."/>
            <person name="Sano M."/>
            <person name="Nomoto H."/>
            <person name="Oishi K."/>
            <person name="Hayashi H."/>
            <person name="Ohta F."/>
            <person name="Nishizaka S."/>
            <person name="Haga S."/>
            <person name="Miura S."/>
            <person name="Morishita T."/>
            <person name="Kabeya Y."/>
            <person name="Terasawa K."/>
            <person name="Suzuki Y."/>
            <person name="Ishii Y."/>
            <person name="Asakawa S."/>
            <person name="Takano H."/>
            <person name="Ohta N."/>
            <person name="Kuroiwa H."/>
            <person name="Tanaka K."/>
            <person name="Shimizu N."/>
            <person name="Sugano S."/>
            <person name="Sato N."/>
            <person name="Nozaki H."/>
            <person name="Ogasawara N."/>
            <person name="Kohara Y."/>
            <person name="Kuroiwa T."/>
        </authorList>
    </citation>
    <scope>NUCLEOTIDE SEQUENCE [LARGE SCALE GENOMIC DNA]</scope>
    <source>
        <strain evidence="4 5">10D</strain>
    </source>
</reference>
<proteinExistence type="predicted"/>
<feature type="region of interest" description="Disordered" evidence="1">
    <location>
        <begin position="300"/>
        <end position="321"/>
    </location>
</feature>
<accession>M1VD23</accession>
<gene>
    <name evidence="4" type="ORF">CYME_CMT606C</name>
</gene>
<dbReference type="KEGG" id="cme:CYME_CMT606C"/>
<organism evidence="4 5">
    <name type="scientific">Cyanidioschyzon merolae (strain NIES-3377 / 10D)</name>
    <name type="common">Unicellular red alga</name>
    <dbReference type="NCBI Taxonomy" id="280699"/>
    <lineage>
        <taxon>Eukaryota</taxon>
        <taxon>Rhodophyta</taxon>
        <taxon>Bangiophyceae</taxon>
        <taxon>Cyanidiales</taxon>
        <taxon>Cyanidiaceae</taxon>
        <taxon>Cyanidioschyzon</taxon>
    </lineage>
</organism>
<feature type="compositionally biased region" description="Basic and acidic residues" evidence="1">
    <location>
        <begin position="311"/>
        <end position="321"/>
    </location>
</feature>
<feature type="transmembrane region" description="Helical" evidence="2">
    <location>
        <begin position="154"/>
        <end position="175"/>
    </location>
</feature>
<dbReference type="EMBL" id="AP006502">
    <property type="protein sequence ID" value="BAM83509.1"/>
    <property type="molecule type" value="Genomic_DNA"/>
</dbReference>
<feature type="domain" description="CAAX prenyl protease 2/Lysostaphin resistance protein A-like" evidence="3">
    <location>
        <begin position="194"/>
        <end position="284"/>
    </location>
</feature>
<reference evidence="4 5" key="2">
    <citation type="journal article" date="2007" name="BMC Biol.">
        <title>A 100%-complete sequence reveals unusually simple genomic features in the hot-spring red alga Cyanidioschyzon merolae.</title>
        <authorList>
            <person name="Nozaki H."/>
            <person name="Takano H."/>
            <person name="Misumi O."/>
            <person name="Terasawa K."/>
            <person name="Matsuzaki M."/>
            <person name="Maruyama S."/>
            <person name="Nishida K."/>
            <person name="Yagisawa F."/>
            <person name="Yoshida Y."/>
            <person name="Fujiwara T."/>
            <person name="Takio S."/>
            <person name="Tamura K."/>
            <person name="Chung S.J."/>
            <person name="Nakamura S."/>
            <person name="Kuroiwa H."/>
            <person name="Tanaka K."/>
            <person name="Sato N."/>
            <person name="Kuroiwa T."/>
        </authorList>
    </citation>
    <scope>NUCLEOTIDE SEQUENCE [LARGE SCALE GENOMIC DNA]</scope>
    <source>
        <strain evidence="4 5">10D</strain>
    </source>
</reference>
<keyword evidence="5" id="KW-1185">Reference proteome</keyword>
<dbReference type="Pfam" id="PF02517">
    <property type="entry name" value="Rce1-like"/>
    <property type="match status" value="1"/>
</dbReference>
<dbReference type="OMA" id="QDEIMAG"/>
<keyword evidence="2" id="KW-0472">Membrane</keyword>
<dbReference type="Gramene" id="CMT606CT">
    <property type="protein sequence ID" value="CMT606CT"/>
    <property type="gene ID" value="CMT606C"/>
</dbReference>
<feature type="transmembrane region" description="Helical" evidence="2">
    <location>
        <begin position="112"/>
        <end position="134"/>
    </location>
</feature>
<keyword evidence="2" id="KW-0812">Transmembrane</keyword>
<evidence type="ECO:0000313" key="5">
    <source>
        <dbReference type="Proteomes" id="UP000007014"/>
    </source>
</evidence>
<sequence length="321" mass="35019">MTASGRLQHQRLVSRQATAFVYCAGSRHFFTKRWSVNCCQGRESELVHRYQVRKQQSASVTVPRFETVSAVPSGRCCRASRSASGESGPVPAVQPPKLGFVCTFGTRITVDLFWIGLLSELALFPLGLGLGALFSFDVLQHTNWTDVEAVRDGVLYTVPFSAIFFSLDILPIPAIKRLKRLTELTVRKVFGERSVLETLLFCMAAGFGEEALFRGAIQGLLDRYFGVLPVSVAVSALAFGAAHSANVAYFVLSSMAGAFFAIQFELAHHNLAAPSITHSLYDWVTILAIKFFAQPPDAPAPNIDANTAQPDEFKAGTKDPP</sequence>
<dbReference type="AlphaFoldDB" id="M1VD23"/>
<dbReference type="HOGENOM" id="CLU_867026_0_0_1"/>
<protein>
    <recommendedName>
        <fullName evidence="3">CAAX prenyl protease 2/Lysostaphin resistance protein A-like domain-containing protein</fullName>
    </recommendedName>
</protein>
<dbReference type="OrthoDB" id="496858at2759"/>
<dbReference type="GeneID" id="16997845"/>
<dbReference type="GO" id="GO:0080120">
    <property type="term" value="P:CAAX-box protein maturation"/>
    <property type="evidence" value="ECO:0007669"/>
    <property type="project" value="UniProtKB-ARBA"/>
</dbReference>
<name>M1VD23_CYAM1</name>
<evidence type="ECO:0000256" key="2">
    <source>
        <dbReference type="SAM" id="Phobius"/>
    </source>
</evidence>
<dbReference type="Proteomes" id="UP000007014">
    <property type="component" value="Chromosome 20"/>
</dbReference>
<dbReference type="GO" id="GO:0004175">
    <property type="term" value="F:endopeptidase activity"/>
    <property type="evidence" value="ECO:0007669"/>
    <property type="project" value="UniProtKB-ARBA"/>
</dbReference>
<evidence type="ECO:0000313" key="4">
    <source>
        <dbReference type="EMBL" id="BAM83509.1"/>
    </source>
</evidence>
<evidence type="ECO:0000256" key="1">
    <source>
        <dbReference type="SAM" id="MobiDB-lite"/>
    </source>
</evidence>
<dbReference type="RefSeq" id="XP_005539545.1">
    <property type="nucleotide sequence ID" value="XM_005539488.1"/>
</dbReference>